<accession>L8H6D7</accession>
<feature type="transmembrane region" description="Helical" evidence="1">
    <location>
        <begin position="3964"/>
        <end position="3987"/>
    </location>
</feature>
<feature type="transmembrane region" description="Helical" evidence="1">
    <location>
        <begin position="3895"/>
        <end position="3920"/>
    </location>
</feature>
<gene>
    <name evidence="2" type="ORF">ACA1_184650</name>
</gene>
<feature type="transmembrane region" description="Helical" evidence="1">
    <location>
        <begin position="3831"/>
        <end position="3856"/>
    </location>
</feature>
<dbReference type="EMBL" id="KB007920">
    <property type="protein sequence ID" value="ELR20313.1"/>
    <property type="molecule type" value="Genomic_DNA"/>
</dbReference>
<evidence type="ECO:0000256" key="1">
    <source>
        <dbReference type="SAM" id="Phobius"/>
    </source>
</evidence>
<feature type="transmembrane region" description="Helical" evidence="1">
    <location>
        <begin position="4030"/>
        <end position="4051"/>
    </location>
</feature>
<protein>
    <submittedName>
        <fullName evidence="2">Uncharacterized protein</fullName>
    </submittedName>
</protein>
<dbReference type="InterPro" id="IPR018247">
    <property type="entry name" value="EF_Hand_1_Ca_BS"/>
</dbReference>
<dbReference type="GeneID" id="14921162"/>
<keyword evidence="3" id="KW-1185">Reference proteome</keyword>
<feature type="transmembrane region" description="Helical" evidence="1">
    <location>
        <begin position="3999"/>
        <end position="4018"/>
    </location>
</feature>
<reference evidence="2 3" key="1">
    <citation type="journal article" date="2013" name="Genome Biol.">
        <title>Genome of Acanthamoeba castellanii highlights extensive lateral gene transfer and early evolution of tyrosine kinase signaling.</title>
        <authorList>
            <person name="Clarke M."/>
            <person name="Lohan A.J."/>
            <person name="Liu B."/>
            <person name="Lagkouvardos I."/>
            <person name="Roy S."/>
            <person name="Zafar N."/>
            <person name="Bertelli C."/>
            <person name="Schilde C."/>
            <person name="Kianianmomeni A."/>
            <person name="Burglin T.R."/>
            <person name="Frech C."/>
            <person name="Turcotte B."/>
            <person name="Kopec K.O."/>
            <person name="Synnott J.M."/>
            <person name="Choo C."/>
            <person name="Paponov I."/>
            <person name="Finkler A."/>
            <person name="Soon Heng Tan C."/>
            <person name="Hutchins A.P."/>
            <person name="Weinmeier T."/>
            <person name="Rattei T."/>
            <person name="Chu J.S."/>
            <person name="Gimenez G."/>
            <person name="Irimia M."/>
            <person name="Rigden D.J."/>
            <person name="Fitzpatrick D.A."/>
            <person name="Lorenzo-Morales J."/>
            <person name="Bateman A."/>
            <person name="Chiu C.H."/>
            <person name="Tang P."/>
            <person name="Hegemann P."/>
            <person name="Fromm H."/>
            <person name="Raoult D."/>
            <person name="Greub G."/>
            <person name="Miranda-Saavedra D."/>
            <person name="Chen N."/>
            <person name="Nash P."/>
            <person name="Ginger M.L."/>
            <person name="Horn M."/>
            <person name="Schaap P."/>
            <person name="Caler L."/>
            <person name="Loftus B."/>
        </authorList>
    </citation>
    <scope>NUCLEOTIDE SEQUENCE [LARGE SCALE GENOMIC DNA]</scope>
    <source>
        <strain evidence="2 3">Neff</strain>
    </source>
</reference>
<dbReference type="PROSITE" id="PS00018">
    <property type="entry name" value="EF_HAND_1"/>
    <property type="match status" value="1"/>
</dbReference>
<dbReference type="OMA" id="EVYLTIT"/>
<dbReference type="Proteomes" id="UP000011083">
    <property type="component" value="Unassembled WGS sequence"/>
</dbReference>
<feature type="transmembrane region" description="Helical" evidence="1">
    <location>
        <begin position="3868"/>
        <end position="3889"/>
    </location>
</feature>
<dbReference type="KEGG" id="acan:ACA1_184650"/>
<keyword evidence="1" id="KW-0812">Transmembrane</keyword>
<dbReference type="RefSeq" id="XP_004342507.1">
    <property type="nucleotide sequence ID" value="XM_004342458.1"/>
</dbReference>
<feature type="transmembrane region" description="Helical" evidence="1">
    <location>
        <begin position="3758"/>
        <end position="3778"/>
    </location>
</feature>
<sequence length="4119" mass="430753">MYSPAAGADFTHASVRVRGMSARSEALFRCTGQNGSFIGIALSVTAPLSDSVADWPLSALTDQRTSVGLLRAIPLASHGWMAGSVLRATEKNGTAGPTVELFTVAPGDLFGSDGGGLLLADRALSVSTLKANATAFFAAVQRRLATDVTPIDARLADLFPSESAAVSAAVEAYAAQALQPTWLGFLAYHARRHQHQLFVSADGQLATLSVDFGLPPTQLTADSDNTTTAATIVAQANRALDALGSAVKAKYGGITNSYVVPTVSSDLSNAKASLTGFFTAAVTINCSTSAVAVEVAPQYSAVASLKADFAGVSSALFTAADITYDFSSAAGAAATISATPASALQGAMGSTVGLTLEGQLAIDGPWTNVSALGPQLQTIANGVAEVTWARGVVRPFVDVDFGRMSASTRLADMISALGTNITANVAPAMRGWALAQRMKADIEAHAAGDATVVVHAHVVPLVGASQTMDVSLVVHSQRRVQLSSAGTTWDSIADTARLAIPLALTTRLRFSVSASAATGVSFGVRGGGRLTGSWAIPFTYHMLSGAVTNGSAAIDVSLPGGGAKLSLGLDVAASQPTTVRNATNSTNSKNQEPLALRAEISDDDLVDQLVPAVLVVTQAADGSDATMGTRTISPSRLVSALGEALLPALTQAFTGALNIAVPPLKKPLGSITQFNELVTAVKPWLTTAADPTLGAARLVQSATFCTATGASTPLAFNVSINDFDPVRCEAAAPLAPTSLDALRADIATMLAGCGLAGYLEAQVIDVERVVTPNESDRQCGHVGLFPAVPGIVWNFAIATDPMPPTANITFGTSTYISTPKPAFATWTDLARLLAAVLTHDDADPADAALVAVPEWTTAEAGVVVPPELAAYYPPRLPAVAIRVEAQHTAVDHQFELDAQMSTADGVLQLQSHTDVGTGTVRSSLSAALVTVFGAPPLGGRGNISLSTNYDGVNTTANATLVPAAPDNTFALIMGAQILSTSAPPANVGARQLITLLPGKLLSAALIDDVVPQIDPALRPMLAVYEMPSDGLIYPVTQIRFDLGPHQLADGRWAVPTAFGLEATSQLPALTNASNVPSQSVVLARDVAMRLATRVETVGALLDGEGRSNRRAAPTAEGRIAILGFTSGQHAALSQVEVEVKGVGRYQTMAELYPPRETFFDQFAVGVALNNSAAVGGLQMTDLQRVDTDLPDVRFAQEGRWAVDSLDALKALTTQALTSWTAEFNGTAQAVDTFRSLLHTNDSICTWMGLASNVSQAIVTAKAAGVRLPFSQHGFGSLLSDSLASSLAELHTSVCVNHEPFSLGTYCRVARGAFGGTTTACANATLSEAGLTVDLVVVPFNRSYVDQLRFDTSSLFNNAQVPVGLGASGDLSLLGEFDFRMRLLARFGGDEGGVSFGLDPAGTYFSARAGFDVQGTLRFYFGPVSLNLLTAHAWLGDPATLIVRLLPTSAADVTALEFVSAEKSLSSTELVTVDTWSSPEAGALIDTQGRLEISGNAGFTAVVGFSTSVQCSIDVGVPDLGAFLAGGQRPSVSQRGCGQGFAQELLKALLKQSLLDYFSSRFLAQWESGFAQFLGRLFGHTGPLRAGGPVVPLIDKLVTALMTDSVGRMNGADAMNRLTTAINGITTSLLQRNTTADMQKLDQLVLTLITKALCRELAPVLAECPAVPDVTSPEYVWPLHFRGTNSRPLARLGFSLGGHGFAALDLKCAGAVVMEWDLQFVMAFNRTHGLDFRFDQSPEVFTGDIALEVVGGCGLSGTIGWIGADLSIDQPKLLEGRLTVDPRFQVDLAVRAQIYGKAELGLGGKLAERLAHAPDALDALPHWQAALNLTWGWDLRAPNQALVPKFALTDIRFCVGRLLSHVVSSTVSQTVDRLLRPLEPVLGPNGLLLRPIPGLSDVFGHDLNMIQLLIYACRVNGECQLNGVVDALRTFVDIYHKLDTVRQIAAALEGDGCNVVQLVRDFVVDFNTPVPIPIYDGAIPPGGLQFNGTADANPQLKHTVSAFYAGVVTSGHFGVRLYMFDNIGQNLVSAMLGQDFPLAGVTLPDVTFFVSKEWWIPVWVFPRVDLVLGVNARFTLSFGGVALMYSGLADAYKTGSPGALFGALALPTRNDDGSERWPVQAAIGFKGGVGVSIFIFRGEVYLTITLEGDAAFVDIDSDGWVTFNEIAYLVRLNGIKGAVRLRLVLRAGFGIKIQACIRLLWKRKCWTLFNKHWDRSWPLYDNSRRLFDSIAAASGSQSSVNLGMVAFNPQTGHSALGYDDDDDGDGYYNGHGVIVNDDDDGTMMMNTTMMTMMKPMAEMRAADQTDLTYSIYQTPAGLTVDFAPMGIGVGSGAPHLSRAGLPSGQAIAAYGNPGATPFTWAVGYVAQTVAMPAYATATLRFLVSEYPGVSAMTVSPQVVSPDTAPGVTVSTCALLHVAQPTTGVAYGVWGVPCATLLESMVTNNVSLAGAAAAYPHPLTLSGEAWAVSSTITATQLTIASGSLSAIDGPSAAQVTLPAAYQVLTVSGDLQRPATYTLADVRAGVTASVTGGVADDLFVVQGMHLLHGSTTIAGGAGVDASEVTIVTDAGVELDVTVTPAWLVVENALGVANTLRHSSVERRTYLVHGAPNTRSRVTLLAPERDDSVVIVAHGAPGSTIAQQITGCDGKSEVRYSFRDGGDHELRIGNNQRVTDMRCTVWLDAIPPGGAGGQTVSVIIEASAETRPLQYDVQENAILIYDVEGDGSFFHLMFDQIQRVQIQFGVGGTVLRMAEGTTGTEFFFDFVDTNATTVNEARIAATNSPVLLAGHLTTVDVGPAQTAIVSVDPLQDILAPVAIAQPPAQLPSALVRLASGTGPRAPAQHYYLDSACLAARDRSSSSGAPSPVHVGTKPSAWLCGLMTQHGLPSAACADPCPVIYTGPINVTIATGWADDSFYAADVVAASVAVSLGPGADNVTWLAVPASAGVGRVTARFDLGHGSDQLLLASPVRNVTVLLGDDTDVDQVAFYSGGLPVPPSINGNVVAPVGPDGAALTLEQVHLQDLLFVYGGNPAGPLGDGVAVDSNVTSSLPGGHRVGDDRPVVTINVTVPGQVVSMDAQSGIIYHVVGSAQSATVSLNGKGRPQPPFPVAVDWDLLVDVPPSVGLSVTMLAESGSRSKATIDIADQSPGPSVQSVDIRSIDPPGLCSTVVGLLEVRTNHVDHLKIDARRPIAARVAGTAFADLVIVTPDTPAAGSSASSVYLASVENTTLVVNATVTVAAPALLATRAIVATGQRAQLTFDGYAFGSGGASFVDGCLLGAGLAAPSTPFSPWFAGEAAAALGSATAVAAAQACSFYGLRLASVNLTTPALSLGGLGADRAVRRVNLLQVPAAVTLDDDLQPWVRTTIGAAALAVDDRFLLDLTAAGGIVTVAPPVFGPANTSALDLFVSENAEAPYCRWLLGVPDNATINGTAASGATLLMQDARQRVSLYGSALVSPRHMPRVRLHGPLAVAALLHNATNGTARDVVLNPASLSVVEALVPIVPPPPPHGNDTTNGTAPFVSALSRREFGDDVSSELNQQPLLHVEWIIASWQEQGYLRVELADGINSVVFNHTSASAAAAAATFQMPTLVVREAAAATLVPPQLGPSRTPSVNLLRTREIKADLSTQFLEALPADVGDDEGYCLQPTEQTDRNSWLWLTVRQAPWLEPYLACRPDAELERCRRDHFVSLDLDHQHHRLRAVLHLTPLKNVVPVSSNHSANHSTAADAGEDVPFVLFVTAAGADAVHHPMAVGAPTEWDYGLSVLVLFGGMMAIGFGWWVITGSVIPAAWGPFVITAALAGLVESDTTWDPRVVSIVEAAYWMVSSFVSGCHLLGVFHICVLAVFLGLGALGLGALFLRDSWSRLLVPVVRRAVTALAAVAIPFVIAQAPARAGQSVGWSVFTGGLGLCGLFVVASLLFHTFAAIRSRSRRVPAAAPALLLAAVVVGMSILTRLRYDDDEVTHKIIFIAAIVAVAVDGVASLCGMLVLTSLVKGWWRVSPGLISGVTTLASAGCGFAFLFTLNHSAGLLPLIMWYVWALLPTVAAVFVLVLPCPVITKSTNKKGTTEELGLSVAENERPLLQGEEFGRRENTGSYVPPPFGSINGGYEGVTGDVDTDVARL</sequence>
<feature type="transmembrane region" description="Helical" evidence="1">
    <location>
        <begin position="3932"/>
        <end position="3952"/>
    </location>
</feature>
<evidence type="ECO:0000313" key="2">
    <source>
        <dbReference type="EMBL" id="ELR20313.1"/>
    </source>
</evidence>
<name>L8H6D7_ACACF</name>
<feature type="transmembrane region" description="Helical" evidence="1">
    <location>
        <begin position="3783"/>
        <end position="3801"/>
    </location>
</feature>
<keyword evidence="1" id="KW-0472">Membrane</keyword>
<dbReference type="VEuPathDB" id="AmoebaDB:ACA1_184650"/>
<keyword evidence="1" id="KW-1133">Transmembrane helix</keyword>
<proteinExistence type="predicted"/>
<evidence type="ECO:0000313" key="3">
    <source>
        <dbReference type="Proteomes" id="UP000011083"/>
    </source>
</evidence>
<dbReference type="OrthoDB" id="10257571at2759"/>
<organism evidence="2 3">
    <name type="scientific">Acanthamoeba castellanii (strain ATCC 30010 / Neff)</name>
    <dbReference type="NCBI Taxonomy" id="1257118"/>
    <lineage>
        <taxon>Eukaryota</taxon>
        <taxon>Amoebozoa</taxon>
        <taxon>Discosea</taxon>
        <taxon>Longamoebia</taxon>
        <taxon>Centramoebida</taxon>
        <taxon>Acanthamoebidae</taxon>
        <taxon>Acanthamoeba</taxon>
    </lineage>
</organism>